<dbReference type="EMBL" id="JARJCW010000006">
    <property type="protein sequence ID" value="KAJ7223305.1"/>
    <property type="molecule type" value="Genomic_DNA"/>
</dbReference>
<dbReference type="SMART" id="SM00835">
    <property type="entry name" value="Cupin_1"/>
    <property type="match status" value="1"/>
</dbReference>
<dbReference type="AlphaFoldDB" id="A0AAD6YM86"/>
<comment type="subcellular location">
    <subcellularLocation>
        <location evidence="1">Secreted</location>
    </subcellularLocation>
</comment>
<evidence type="ECO:0000256" key="6">
    <source>
        <dbReference type="SAM" id="MobiDB-lite"/>
    </source>
</evidence>
<evidence type="ECO:0000256" key="2">
    <source>
        <dbReference type="ARBA" id="ARBA00007456"/>
    </source>
</evidence>
<comment type="similarity">
    <text evidence="2">Belongs to the germin family.</text>
</comment>
<dbReference type="SUPFAM" id="SSF51182">
    <property type="entry name" value="RmlC-like cupins"/>
    <property type="match status" value="1"/>
</dbReference>
<proteinExistence type="inferred from homology"/>
<organism evidence="9 10">
    <name type="scientific">Mycena pura</name>
    <dbReference type="NCBI Taxonomy" id="153505"/>
    <lineage>
        <taxon>Eukaryota</taxon>
        <taxon>Fungi</taxon>
        <taxon>Dikarya</taxon>
        <taxon>Basidiomycota</taxon>
        <taxon>Agaricomycotina</taxon>
        <taxon>Agaricomycetes</taxon>
        <taxon>Agaricomycetidae</taxon>
        <taxon>Agaricales</taxon>
        <taxon>Marasmiineae</taxon>
        <taxon>Mycenaceae</taxon>
        <taxon>Mycena</taxon>
    </lineage>
</organism>
<evidence type="ECO:0000313" key="9">
    <source>
        <dbReference type="EMBL" id="KAJ7223305.1"/>
    </source>
</evidence>
<evidence type="ECO:0000313" key="10">
    <source>
        <dbReference type="Proteomes" id="UP001219525"/>
    </source>
</evidence>
<dbReference type="Gene3D" id="2.60.120.10">
    <property type="entry name" value="Jelly Rolls"/>
    <property type="match status" value="1"/>
</dbReference>
<accession>A0AAD6YM86</accession>
<evidence type="ECO:0000256" key="4">
    <source>
        <dbReference type="ARBA" id="ARBA00022723"/>
    </source>
</evidence>
<feature type="domain" description="Cupin type-1" evidence="8">
    <location>
        <begin position="64"/>
        <end position="212"/>
    </location>
</feature>
<evidence type="ECO:0000256" key="3">
    <source>
        <dbReference type="ARBA" id="ARBA00022525"/>
    </source>
</evidence>
<dbReference type="InterPro" id="IPR014710">
    <property type="entry name" value="RmlC-like_jellyroll"/>
</dbReference>
<evidence type="ECO:0000259" key="8">
    <source>
        <dbReference type="SMART" id="SM00835"/>
    </source>
</evidence>
<feature type="region of interest" description="Disordered" evidence="6">
    <location>
        <begin position="234"/>
        <end position="271"/>
    </location>
</feature>
<dbReference type="GO" id="GO:0030145">
    <property type="term" value="F:manganese ion binding"/>
    <property type="evidence" value="ECO:0007669"/>
    <property type="project" value="InterPro"/>
</dbReference>
<keyword evidence="10" id="KW-1185">Reference proteome</keyword>
<evidence type="ECO:0000256" key="1">
    <source>
        <dbReference type="ARBA" id="ARBA00004613"/>
    </source>
</evidence>
<gene>
    <name evidence="9" type="ORF">GGX14DRAFT_657880</name>
</gene>
<keyword evidence="3" id="KW-0964">Secreted</keyword>
<sequence>MFTTAPLVALALAGTVAAVDPALLAKLKGAPTAAARNALLTADDVSSPVLRSTRTNSTTTQFKFDFFNAPEGATIPGGGGKLVVGGGATFAGVVGNSVAMAVAFMEPCSMNTPHTHPRSSEILFVVNGTISTGMIAENGVGFVGETLPTGSATVFPLGSTHFQTNNECQPATFVAAFHSEDPGIANSAQLFFGLPADTVGPTLGDLGVEEVVDIAKSIPDSLASSTDECLQRCGIKRPPQPTAQQQPRVSGNAFPSGSQASSAAWAKATRATEMEVRVIHAGKSR</sequence>
<keyword evidence="7" id="KW-0732">Signal</keyword>
<keyword evidence="5" id="KW-0464">Manganese</keyword>
<dbReference type="InterPro" id="IPR006045">
    <property type="entry name" value="Cupin_1"/>
</dbReference>
<evidence type="ECO:0000256" key="5">
    <source>
        <dbReference type="ARBA" id="ARBA00023211"/>
    </source>
</evidence>
<dbReference type="InterPro" id="IPR011051">
    <property type="entry name" value="RmlC_Cupin_sf"/>
</dbReference>
<dbReference type="InterPro" id="IPR001929">
    <property type="entry name" value="Germin"/>
</dbReference>
<dbReference type="CDD" id="cd02241">
    <property type="entry name" value="cupin_OxOx"/>
    <property type="match status" value="1"/>
</dbReference>
<dbReference type="Pfam" id="PF00190">
    <property type="entry name" value="Cupin_1"/>
    <property type="match status" value="1"/>
</dbReference>
<dbReference type="PANTHER" id="PTHR31238">
    <property type="entry name" value="GERMIN-LIKE PROTEIN SUBFAMILY 3 MEMBER 3"/>
    <property type="match status" value="1"/>
</dbReference>
<dbReference type="Proteomes" id="UP001219525">
    <property type="component" value="Unassembled WGS sequence"/>
</dbReference>
<feature type="compositionally biased region" description="Low complexity" evidence="6">
    <location>
        <begin position="256"/>
        <end position="269"/>
    </location>
</feature>
<protein>
    <submittedName>
        <fullName evidence="9">RmlC-like cupin</fullName>
    </submittedName>
</protein>
<dbReference type="GO" id="GO:0005576">
    <property type="term" value="C:extracellular region"/>
    <property type="evidence" value="ECO:0007669"/>
    <property type="project" value="UniProtKB-SubCell"/>
</dbReference>
<dbReference type="PRINTS" id="PR00325">
    <property type="entry name" value="GERMIN"/>
</dbReference>
<keyword evidence="4" id="KW-0479">Metal-binding</keyword>
<feature type="chain" id="PRO_5041905301" evidence="7">
    <location>
        <begin position="19"/>
        <end position="285"/>
    </location>
</feature>
<name>A0AAD6YM86_9AGAR</name>
<feature type="signal peptide" evidence="7">
    <location>
        <begin position="1"/>
        <end position="18"/>
    </location>
</feature>
<comment type="caution">
    <text evidence="9">The sequence shown here is derived from an EMBL/GenBank/DDBJ whole genome shotgun (WGS) entry which is preliminary data.</text>
</comment>
<reference evidence="9" key="1">
    <citation type="submission" date="2023-03" db="EMBL/GenBank/DDBJ databases">
        <title>Massive genome expansion in bonnet fungi (Mycena s.s.) driven by repeated elements and novel gene families across ecological guilds.</title>
        <authorList>
            <consortium name="Lawrence Berkeley National Laboratory"/>
            <person name="Harder C.B."/>
            <person name="Miyauchi S."/>
            <person name="Viragh M."/>
            <person name="Kuo A."/>
            <person name="Thoen E."/>
            <person name="Andreopoulos B."/>
            <person name="Lu D."/>
            <person name="Skrede I."/>
            <person name="Drula E."/>
            <person name="Henrissat B."/>
            <person name="Morin E."/>
            <person name="Kohler A."/>
            <person name="Barry K."/>
            <person name="LaButti K."/>
            <person name="Morin E."/>
            <person name="Salamov A."/>
            <person name="Lipzen A."/>
            <person name="Mereny Z."/>
            <person name="Hegedus B."/>
            <person name="Baldrian P."/>
            <person name="Stursova M."/>
            <person name="Weitz H."/>
            <person name="Taylor A."/>
            <person name="Grigoriev I.V."/>
            <person name="Nagy L.G."/>
            <person name="Martin F."/>
            <person name="Kauserud H."/>
        </authorList>
    </citation>
    <scope>NUCLEOTIDE SEQUENCE</scope>
    <source>
        <strain evidence="9">9144</strain>
    </source>
</reference>
<evidence type="ECO:0000256" key="7">
    <source>
        <dbReference type="SAM" id="SignalP"/>
    </source>
</evidence>